<gene>
    <name evidence="1" type="ORF">GCM10010307_70940</name>
</gene>
<dbReference type="Proteomes" id="UP001500151">
    <property type="component" value="Unassembled WGS sequence"/>
</dbReference>
<evidence type="ECO:0000313" key="1">
    <source>
        <dbReference type="EMBL" id="GAA2656867.1"/>
    </source>
</evidence>
<comment type="caution">
    <text evidence="1">The sequence shown here is derived from an EMBL/GenBank/DDBJ whole genome shotgun (WGS) entry which is preliminary data.</text>
</comment>
<evidence type="ECO:0008006" key="3">
    <source>
        <dbReference type="Google" id="ProtNLM"/>
    </source>
</evidence>
<organism evidence="1 2">
    <name type="scientific">Streptomyces vastus</name>
    <dbReference type="NCBI Taxonomy" id="285451"/>
    <lineage>
        <taxon>Bacteria</taxon>
        <taxon>Bacillati</taxon>
        <taxon>Actinomycetota</taxon>
        <taxon>Actinomycetes</taxon>
        <taxon>Kitasatosporales</taxon>
        <taxon>Streptomycetaceae</taxon>
        <taxon>Streptomyces</taxon>
    </lineage>
</organism>
<dbReference type="Pfam" id="PF09481">
    <property type="entry name" value="CRISPR_Cse1"/>
    <property type="match status" value="1"/>
</dbReference>
<sequence length="532" mass="58712">MTDGFDLRDEPWIPVRLAGRSVRVGLRELFHRAHEIEDLELPVPPAASGLLRILAALTARIAHNDGVRLGSEDLADDIDDWFVLRTKVLARSRFDTDAVDAYFDKEVPPGRFDLFDAERPFLQDPRLRAECVDAKGNPNPSGVNKLVLGRPTGVNGAVLFGHFTDGAPVSIPAEEAAWHLIAQLYYGPSGQCTPRRITSHKPGNGDAGPLRKSVSFHVWAPELFTTLVLAVPAPTDSVDLDSEDRCPWEEATLPDPLDALPAVTWPGRLLTGRARHAVLLEPSADRTEVTDAYVTWSTHEPAPTAADPYVVLDMPKTGGAPFARPADGQRAVWRDLDALLLKGDGQSQWPSAFEHLPPLLRPTLRVRAYGFDQDGQQRDTSWYEATTPPVLHWQADVNERMALYVARCHQAAEEVGDRLQYAARLAWKLTTDPADDPSAKVKLDPKKPGPWANKALAYYWPVAEREFWRLVTPEQCDTPPHGSFVEAALVALDEAIGSDRADVRLARARIRARASIRAVLPDRNSGPNYPGS</sequence>
<evidence type="ECO:0000313" key="2">
    <source>
        <dbReference type="Proteomes" id="UP001500151"/>
    </source>
</evidence>
<proteinExistence type="predicted"/>
<reference evidence="2" key="1">
    <citation type="journal article" date="2019" name="Int. J. Syst. Evol. Microbiol.">
        <title>The Global Catalogue of Microorganisms (GCM) 10K type strain sequencing project: providing services to taxonomists for standard genome sequencing and annotation.</title>
        <authorList>
            <consortium name="The Broad Institute Genomics Platform"/>
            <consortium name="The Broad Institute Genome Sequencing Center for Infectious Disease"/>
            <person name="Wu L."/>
            <person name="Ma J."/>
        </authorList>
    </citation>
    <scope>NUCLEOTIDE SEQUENCE [LARGE SCALE GENOMIC DNA]</scope>
    <source>
        <strain evidence="2">JCM 4524</strain>
    </source>
</reference>
<dbReference type="NCBIfam" id="TIGR02547">
    <property type="entry name" value="casA_cse1"/>
    <property type="match status" value="1"/>
</dbReference>
<dbReference type="RefSeq" id="WP_344395383.1">
    <property type="nucleotide sequence ID" value="NZ_BAAASJ010000113.1"/>
</dbReference>
<name>A0ABP6E3C0_9ACTN</name>
<dbReference type="EMBL" id="BAAASJ010000113">
    <property type="protein sequence ID" value="GAA2656867.1"/>
    <property type="molecule type" value="Genomic_DNA"/>
</dbReference>
<keyword evidence="2" id="KW-1185">Reference proteome</keyword>
<dbReference type="InterPro" id="IPR013381">
    <property type="entry name" value="CRISPR-assoc_prot_Cse1"/>
</dbReference>
<protein>
    <recommendedName>
        <fullName evidence="3">Type I-E CRISPR-associated protein Cse1/CasA</fullName>
    </recommendedName>
</protein>
<accession>A0ABP6E3C0</accession>